<reference evidence="1" key="1">
    <citation type="submission" date="2022-07" db="EMBL/GenBank/DDBJ databases">
        <title>Genome Sequence of Agrocybe chaxingu.</title>
        <authorList>
            <person name="Buettner E."/>
        </authorList>
    </citation>
    <scope>NUCLEOTIDE SEQUENCE</scope>
    <source>
        <strain evidence="1">MP-N11</strain>
    </source>
</reference>
<keyword evidence="2" id="KW-1185">Reference proteome</keyword>
<accession>A0A9W8MQR6</accession>
<proteinExistence type="predicted"/>
<dbReference type="AlphaFoldDB" id="A0A9W8MQR6"/>
<evidence type="ECO:0000313" key="1">
    <source>
        <dbReference type="EMBL" id="KAJ3500134.1"/>
    </source>
</evidence>
<comment type="caution">
    <text evidence="1">The sequence shown here is derived from an EMBL/GenBank/DDBJ whole genome shotgun (WGS) entry which is preliminary data.</text>
</comment>
<gene>
    <name evidence="1" type="ORF">NLJ89_g9925</name>
</gene>
<protein>
    <submittedName>
        <fullName evidence="1">Uncharacterized protein</fullName>
    </submittedName>
</protein>
<dbReference type="EMBL" id="JANKHO010001661">
    <property type="protein sequence ID" value="KAJ3500134.1"/>
    <property type="molecule type" value="Genomic_DNA"/>
</dbReference>
<organism evidence="1 2">
    <name type="scientific">Agrocybe chaxingu</name>
    <dbReference type="NCBI Taxonomy" id="84603"/>
    <lineage>
        <taxon>Eukaryota</taxon>
        <taxon>Fungi</taxon>
        <taxon>Dikarya</taxon>
        <taxon>Basidiomycota</taxon>
        <taxon>Agaricomycotina</taxon>
        <taxon>Agaricomycetes</taxon>
        <taxon>Agaricomycetidae</taxon>
        <taxon>Agaricales</taxon>
        <taxon>Agaricineae</taxon>
        <taxon>Strophariaceae</taxon>
        <taxon>Agrocybe</taxon>
    </lineage>
</organism>
<name>A0A9W8MQR6_9AGAR</name>
<evidence type="ECO:0000313" key="2">
    <source>
        <dbReference type="Proteomes" id="UP001148786"/>
    </source>
</evidence>
<sequence>MLANLKNLKKAMAATIAIAFILTSFTTSVTAGPINGTVDTDAKAGVVAGAIVKSLCLSRRNRFSGE</sequence>
<dbReference type="Proteomes" id="UP001148786">
    <property type="component" value="Unassembled WGS sequence"/>
</dbReference>